<dbReference type="EMBL" id="AZHE01000081">
    <property type="protein sequence ID" value="KHN93693.1"/>
    <property type="molecule type" value="Genomic_DNA"/>
</dbReference>
<evidence type="ECO:0000259" key="4">
    <source>
        <dbReference type="PROSITE" id="PS51253"/>
    </source>
</evidence>
<dbReference type="AlphaFoldDB" id="A0A0B2WIL2"/>
<dbReference type="Pfam" id="PF03184">
    <property type="entry name" value="DDE_1"/>
    <property type="match status" value="1"/>
</dbReference>
<dbReference type="SMART" id="SM00674">
    <property type="entry name" value="CENPB"/>
    <property type="match status" value="1"/>
</dbReference>
<dbReference type="STRING" id="1081103.A0A0B2WIL2"/>
<dbReference type="GO" id="GO:0003677">
    <property type="term" value="F:DNA binding"/>
    <property type="evidence" value="ECO:0007669"/>
    <property type="project" value="UniProtKB-KW"/>
</dbReference>
<dbReference type="Gene3D" id="3.30.420.10">
    <property type="entry name" value="Ribonuclease H-like superfamily/Ribonuclease H"/>
    <property type="match status" value="1"/>
</dbReference>
<proteinExistence type="predicted"/>
<dbReference type="OrthoDB" id="5014592at2759"/>
<evidence type="ECO:0000313" key="5">
    <source>
        <dbReference type="EMBL" id="KHN93693.1"/>
    </source>
</evidence>
<dbReference type="InterPro" id="IPR006600">
    <property type="entry name" value="HTH_CenpB_DNA-bd_dom"/>
</dbReference>
<dbReference type="PANTHER" id="PTHR19303:SF62">
    <property type="entry name" value="HTH CENPB-TYPE DOMAIN-CONTAINING PROTEIN-RELATED"/>
    <property type="match status" value="1"/>
</dbReference>
<keyword evidence="5" id="KW-0378">Hydrolase</keyword>
<dbReference type="InterPro" id="IPR007889">
    <property type="entry name" value="HTH_Psq"/>
</dbReference>
<keyword evidence="5" id="KW-0255">Endonuclease</keyword>
<comment type="caution">
    <text evidence="5">The sequence shown here is derived from an EMBL/GenBank/DDBJ whole genome shotgun (WGS) entry which is preliminary data.</text>
</comment>
<dbReference type="GeneID" id="63742906"/>
<dbReference type="Pfam" id="PF03221">
    <property type="entry name" value="HTH_Tnp_Tc5"/>
    <property type="match status" value="1"/>
</dbReference>
<evidence type="ECO:0000256" key="2">
    <source>
        <dbReference type="ARBA" id="ARBA00023125"/>
    </source>
</evidence>
<organism evidence="5 6">
    <name type="scientific">Metarhizium album (strain ARSEF 1941)</name>
    <dbReference type="NCBI Taxonomy" id="1081103"/>
    <lineage>
        <taxon>Eukaryota</taxon>
        <taxon>Fungi</taxon>
        <taxon>Dikarya</taxon>
        <taxon>Ascomycota</taxon>
        <taxon>Pezizomycotina</taxon>
        <taxon>Sordariomycetes</taxon>
        <taxon>Hypocreomycetidae</taxon>
        <taxon>Hypocreales</taxon>
        <taxon>Clavicipitaceae</taxon>
        <taxon>Metarhizium</taxon>
    </lineage>
</organism>
<dbReference type="InterPro" id="IPR009057">
    <property type="entry name" value="Homeodomain-like_sf"/>
</dbReference>
<sequence>MREQNNEARVILAIDAIQKTDGLSRRGAAKLYNVPETTLRDRMSGATPIAEHRPTLQALTALEETAVVQYILDLDARGFPPSLEDVRVMADRILASRGTRRVGKQWPYRFVQRREELRTRCPRTYDYQRALCEDPDLLSAWFRLFSNMRSKFGILDCDLYNFDETGFMMGVICPSMLVTRSDRRGKGKTIRPGNREWATVIACISGDGADIPPFLLVQGACHLANWYSEGGLPDSWIIKPTPKGWTDDETGLDWIKHFDKHTRARTKGTHRMLVLDGHGSHQSVEFEAYCKDHHIVPICLPPHSSHITQPLDVGLFSPLKRAYGKEIETFVRAHVNHITKVEFFLAFRAAYKACMTERNIAGGFRGAGLVPFDAQAVLSRLDVKLRTPTAARSPAAEADPWVSQTPHNPTEAISQSELVKSQISEHQNSSPTPIFSAVRQMAKGFEAMAHSVTLLTAENRTLQKANEALSKRRRAKKHRVHRGSALASKSARLISAQKEANEQRGRVADENHCINSDGLVATRRCRKCRKPGHNVRTCRFEAGMPVD</sequence>
<keyword evidence="3" id="KW-0539">Nucleus</keyword>
<evidence type="ECO:0000256" key="1">
    <source>
        <dbReference type="ARBA" id="ARBA00004123"/>
    </source>
</evidence>
<dbReference type="PROSITE" id="PS51253">
    <property type="entry name" value="HTH_CENPB"/>
    <property type="match status" value="1"/>
</dbReference>
<dbReference type="GO" id="GO:0005634">
    <property type="term" value="C:nucleus"/>
    <property type="evidence" value="ECO:0007669"/>
    <property type="project" value="UniProtKB-SubCell"/>
</dbReference>
<comment type="subcellular location">
    <subcellularLocation>
        <location evidence="1">Nucleus</location>
    </subcellularLocation>
</comment>
<dbReference type="InterPro" id="IPR036397">
    <property type="entry name" value="RNaseH_sf"/>
</dbReference>
<name>A0A0B2WIL2_METAS</name>
<accession>A0A0B2WIL2</accession>
<gene>
    <name evidence="5" type="ORF">MAM_08451</name>
</gene>
<evidence type="ECO:0000313" key="6">
    <source>
        <dbReference type="Proteomes" id="UP000030816"/>
    </source>
</evidence>
<dbReference type="Pfam" id="PF05225">
    <property type="entry name" value="HTH_psq"/>
    <property type="match status" value="1"/>
</dbReference>
<dbReference type="RefSeq" id="XP_040674759.1">
    <property type="nucleotide sequence ID" value="XM_040827248.1"/>
</dbReference>
<dbReference type="SUPFAM" id="SSF46689">
    <property type="entry name" value="Homeodomain-like"/>
    <property type="match status" value="1"/>
</dbReference>
<protein>
    <submittedName>
        <fullName evidence="5">DDE superfamily endonuclease, CENP-B-like protein</fullName>
    </submittedName>
</protein>
<keyword evidence="6" id="KW-1185">Reference proteome</keyword>
<dbReference type="Proteomes" id="UP000030816">
    <property type="component" value="Unassembled WGS sequence"/>
</dbReference>
<dbReference type="HOGENOM" id="CLU_013929_4_1_1"/>
<dbReference type="GO" id="GO:0004519">
    <property type="term" value="F:endonuclease activity"/>
    <property type="evidence" value="ECO:0007669"/>
    <property type="project" value="UniProtKB-KW"/>
</dbReference>
<keyword evidence="5" id="KW-0540">Nuclease</keyword>
<dbReference type="InterPro" id="IPR004875">
    <property type="entry name" value="DDE_SF_endonuclease_dom"/>
</dbReference>
<dbReference type="InterPro" id="IPR050863">
    <property type="entry name" value="CenT-Element_Derived"/>
</dbReference>
<reference evidence="5 6" key="1">
    <citation type="journal article" date="2014" name="Proc. Natl. Acad. Sci. U.S.A.">
        <title>Trajectory and genomic determinants of fungal-pathogen speciation and host adaptation.</title>
        <authorList>
            <person name="Hu X."/>
            <person name="Xiao G."/>
            <person name="Zheng P."/>
            <person name="Shang Y."/>
            <person name="Su Y."/>
            <person name="Zhang X."/>
            <person name="Liu X."/>
            <person name="Zhan S."/>
            <person name="St Leger R.J."/>
            <person name="Wang C."/>
        </authorList>
    </citation>
    <scope>NUCLEOTIDE SEQUENCE [LARGE SCALE GENOMIC DNA]</scope>
    <source>
        <strain evidence="5 6">ARSEF 1941</strain>
    </source>
</reference>
<feature type="domain" description="HTH CENPB-type" evidence="4">
    <location>
        <begin position="51"/>
        <end position="120"/>
    </location>
</feature>
<keyword evidence="2" id="KW-0238">DNA-binding</keyword>
<dbReference type="PANTHER" id="PTHR19303">
    <property type="entry name" value="TRANSPOSON"/>
    <property type="match status" value="1"/>
</dbReference>
<evidence type="ECO:0000256" key="3">
    <source>
        <dbReference type="ARBA" id="ARBA00023242"/>
    </source>
</evidence>
<dbReference type="Gene3D" id="1.10.10.60">
    <property type="entry name" value="Homeodomain-like"/>
    <property type="match status" value="1"/>
</dbReference>